<protein>
    <submittedName>
        <fullName evidence="2">Uncharacterized protein</fullName>
    </submittedName>
</protein>
<evidence type="ECO:0000256" key="1">
    <source>
        <dbReference type="SAM" id="MobiDB-lite"/>
    </source>
</evidence>
<keyword evidence="3" id="KW-1185">Reference proteome</keyword>
<proteinExistence type="predicted"/>
<dbReference type="EMBL" id="FWEY01000009">
    <property type="protein sequence ID" value="SLM52901.1"/>
    <property type="molecule type" value="Genomic_DNA"/>
</dbReference>
<accession>A0A1W1IIT6</accession>
<reference evidence="3" key="1">
    <citation type="submission" date="2016-04" db="EMBL/GenBank/DDBJ databases">
        <authorList>
            <person name="Strepis N."/>
        </authorList>
    </citation>
    <scope>NUCLEOTIDE SEQUENCE [LARGE SCALE GENOMIC DNA]</scope>
</reference>
<evidence type="ECO:0000313" key="2">
    <source>
        <dbReference type="EMBL" id="SLM52901.1"/>
    </source>
</evidence>
<evidence type="ECO:0000313" key="3">
    <source>
        <dbReference type="Proteomes" id="UP000195985"/>
    </source>
</evidence>
<organism evidence="2 3">
    <name type="scientific">Trichococcus pasteurii</name>
    <dbReference type="NCBI Taxonomy" id="43064"/>
    <lineage>
        <taxon>Bacteria</taxon>
        <taxon>Bacillati</taxon>
        <taxon>Bacillota</taxon>
        <taxon>Bacilli</taxon>
        <taxon>Lactobacillales</taxon>
        <taxon>Carnobacteriaceae</taxon>
        <taxon>Trichococcus</taxon>
    </lineage>
</organism>
<feature type="region of interest" description="Disordered" evidence="1">
    <location>
        <begin position="18"/>
        <end position="48"/>
    </location>
</feature>
<gene>
    <name evidence="2" type="ORF">TPAS_2609</name>
</gene>
<name>A0A1W1IIT6_9LACT</name>
<sequence>MFVLLARLAGAERYVRRPAPARGCSPEDDSNILGPTSASAPSSEEKRHMLTELRRNLRSTEETNSAQQKTTRYTRTDGFEFFSFDIFIP</sequence>
<feature type="compositionally biased region" description="Polar residues" evidence="1">
    <location>
        <begin position="33"/>
        <end position="42"/>
    </location>
</feature>
<dbReference type="Proteomes" id="UP000195985">
    <property type="component" value="Unassembled WGS sequence"/>
</dbReference>
<dbReference type="AlphaFoldDB" id="A0A1W1IIT6"/>